<name>A0A1V5SKJ2_9BACT</name>
<dbReference type="AlphaFoldDB" id="A0A1V5SKJ2"/>
<dbReference type="InterPro" id="IPR010181">
    <property type="entry name" value="CGCAxxGCC_motif"/>
</dbReference>
<dbReference type="Pfam" id="PF09719">
    <property type="entry name" value="C_GCAxxG_C_C"/>
    <property type="match status" value="1"/>
</dbReference>
<reference evidence="1" key="1">
    <citation type="submission" date="2017-02" db="EMBL/GenBank/DDBJ databases">
        <title>Delving into the versatile metabolic prowess of the omnipresent phylum Bacteroidetes.</title>
        <authorList>
            <person name="Nobu M.K."/>
            <person name="Mei R."/>
            <person name="Narihiro T."/>
            <person name="Kuroda K."/>
            <person name="Liu W.-T."/>
        </authorList>
    </citation>
    <scope>NUCLEOTIDE SEQUENCE</scope>
    <source>
        <strain evidence="1">ADurb.Bin276</strain>
    </source>
</reference>
<evidence type="ECO:0000313" key="1">
    <source>
        <dbReference type="EMBL" id="OQA55005.1"/>
    </source>
</evidence>
<organism evidence="1">
    <name type="scientific">Candidatus Atribacter allofermentans</name>
    <dbReference type="NCBI Taxonomy" id="1852833"/>
    <lineage>
        <taxon>Bacteria</taxon>
        <taxon>Pseudomonadati</taxon>
        <taxon>Atribacterota</taxon>
        <taxon>Atribacteria</taxon>
        <taxon>Atribacterales</taxon>
        <taxon>Atribacteraceae</taxon>
        <taxon>Atribacter</taxon>
    </lineage>
</organism>
<proteinExistence type="predicted"/>
<comment type="caution">
    <text evidence="1">The sequence shown here is derived from an EMBL/GenBank/DDBJ whole genome shotgun (WGS) entry which is preliminary data.</text>
</comment>
<protein>
    <submittedName>
        <fullName evidence="1">Putative redox-active protein (C_GCAxxG_C_C)</fullName>
    </submittedName>
</protein>
<gene>
    <name evidence="1" type="ORF">BWY41_01806</name>
</gene>
<dbReference type="EMBL" id="MWBQ01000184">
    <property type="protein sequence ID" value="OQA55005.1"/>
    <property type="molecule type" value="Genomic_DNA"/>
</dbReference>
<accession>A0A1V5SKJ2</accession>
<dbReference type="Proteomes" id="UP000485569">
    <property type="component" value="Unassembled WGS sequence"/>
</dbReference>
<sequence>MEKTINGHTKEEAITLAFKLGFESEKNRTSCSQSSFHAITTVLGYRNPIIFKALSPLQGGGADSSLNSCGAFCGPLVVFGMFFGRDYSLWEKGETDLKASMLGEKLLKKFHETYGSAICKDIQNHCLGFTTRFIKDGKLDKEALKNFEINGGHEIVAPTIVGRGAAWAIEILWDELPKDQDIDLSVIPSMSEAEKMLSEKIKNP</sequence>